<geneLocation type="plasmid" evidence="1">
    <name>pNK546b</name>
</geneLocation>
<reference evidence="1" key="1">
    <citation type="submission" date="2019-10" db="EMBL/GenBank/DDBJ databases">
        <title>Extensively Drug-Resistant Pseudomonas aeruginosa ST664 clone carrying KPC-2-encoding megaplasmid in a burn clinic.</title>
        <authorList>
            <person name="Li Z."/>
            <person name="Cai Z."/>
            <person name="Cai Z."/>
            <person name="Zhang Y."/>
            <person name="Fu T."/>
            <person name="Jin Y."/>
            <person name="Cheng Z."/>
            <person name="Jin S."/>
            <person name="Wu W."/>
            <person name="Yang L."/>
            <person name="Bai F."/>
        </authorList>
    </citation>
    <scope>NUCLEOTIDE SEQUENCE</scope>
    <source>
        <strain evidence="1">NK546</strain>
        <plasmid evidence="1">pNK546b</plasmid>
    </source>
</reference>
<proteinExistence type="predicted"/>
<evidence type="ECO:0000313" key="1">
    <source>
        <dbReference type="EMBL" id="QHU24519.1"/>
    </source>
</evidence>
<keyword evidence="1" id="KW-0614">Plasmid</keyword>
<name>A0A6C0L3C8_PSEAI</name>
<dbReference type="EMBL" id="MN583270">
    <property type="protein sequence ID" value="QHU24519.1"/>
    <property type="molecule type" value="Genomic_DNA"/>
</dbReference>
<accession>A0A6C0L3C8</accession>
<organism evidence="1">
    <name type="scientific">Pseudomonas aeruginosa</name>
    <dbReference type="NCBI Taxonomy" id="287"/>
    <lineage>
        <taxon>Bacteria</taxon>
        <taxon>Pseudomonadati</taxon>
        <taxon>Pseudomonadota</taxon>
        <taxon>Gammaproteobacteria</taxon>
        <taxon>Pseudomonadales</taxon>
        <taxon>Pseudomonadaceae</taxon>
        <taxon>Pseudomonas</taxon>
    </lineage>
</organism>
<dbReference type="AlphaFoldDB" id="A0A6C0L3C8"/>
<sequence length="44" mass="4759">MSEAVKALTHYANNYRQPCADDSDRDFCRAAALAWAAAIIAGTE</sequence>
<protein>
    <submittedName>
        <fullName evidence="1">Uncharacterized protein</fullName>
    </submittedName>
</protein>